<dbReference type="VEuPathDB" id="FungiDB:PPTG_03434"/>
<sequence length="73" mass="8522">MIEDTTFGHPQFYIWAKYVEDFNKKNPTKKELMIPSLLTLYDDEGLSRVLEMAKKVSATEALATKLRTEQIQR</sequence>
<evidence type="ECO:0000313" key="1">
    <source>
        <dbReference type="EMBL" id="ETK81379.1"/>
    </source>
</evidence>
<evidence type="ECO:0008006" key="2">
    <source>
        <dbReference type="Google" id="ProtNLM"/>
    </source>
</evidence>
<reference evidence="1" key="1">
    <citation type="submission" date="2013-11" db="EMBL/GenBank/DDBJ databases">
        <title>The Genome Sequence of Phytophthora parasitica CJ02B3.</title>
        <authorList>
            <consortium name="The Broad Institute Genomics Platform"/>
            <person name="Russ C."/>
            <person name="Tyler B."/>
            <person name="Panabieres F."/>
            <person name="Shan W."/>
            <person name="Tripathy S."/>
            <person name="Grunwald N."/>
            <person name="Machado M."/>
            <person name="Johnson C.S."/>
            <person name="Arredondo F."/>
            <person name="Hong C."/>
            <person name="Coffey M."/>
            <person name="Young S.K."/>
            <person name="Zeng Q."/>
            <person name="Gargeya S."/>
            <person name="Fitzgerald M."/>
            <person name="Abouelleil A."/>
            <person name="Alvarado L."/>
            <person name="Chapman S.B."/>
            <person name="Gainer-Dewar J."/>
            <person name="Goldberg J."/>
            <person name="Griggs A."/>
            <person name="Gujja S."/>
            <person name="Hansen M."/>
            <person name="Howarth C."/>
            <person name="Imamovic A."/>
            <person name="Ireland A."/>
            <person name="Larimer J."/>
            <person name="McCowan C."/>
            <person name="Murphy C."/>
            <person name="Pearson M."/>
            <person name="Poon T.W."/>
            <person name="Priest M."/>
            <person name="Roberts A."/>
            <person name="Saif S."/>
            <person name="Shea T."/>
            <person name="Sykes S."/>
            <person name="Wortman J."/>
            <person name="Nusbaum C."/>
            <person name="Birren B."/>
        </authorList>
    </citation>
    <scope>NUCLEOTIDE SEQUENCE [LARGE SCALE GENOMIC DNA]</scope>
    <source>
        <strain evidence="1">CJ02B3</strain>
    </source>
</reference>
<proteinExistence type="predicted"/>
<accession>W2GEL8</accession>
<organism evidence="1">
    <name type="scientific">Phytophthora nicotianae</name>
    <name type="common">Potato buckeye rot agent</name>
    <name type="synonym">Phytophthora parasitica</name>
    <dbReference type="NCBI Taxonomy" id="4792"/>
    <lineage>
        <taxon>Eukaryota</taxon>
        <taxon>Sar</taxon>
        <taxon>Stramenopiles</taxon>
        <taxon>Oomycota</taxon>
        <taxon>Peronosporomycetes</taxon>
        <taxon>Peronosporales</taxon>
        <taxon>Peronosporaceae</taxon>
        <taxon>Phytophthora</taxon>
    </lineage>
</organism>
<name>W2GEL8_PHYNI</name>
<dbReference type="AlphaFoldDB" id="W2GEL8"/>
<dbReference type="EMBL" id="KI687494">
    <property type="protein sequence ID" value="ETK81379.1"/>
    <property type="molecule type" value="Genomic_DNA"/>
</dbReference>
<gene>
    <name evidence="1" type="ORF">L915_13125</name>
</gene>
<dbReference type="Proteomes" id="UP000053236">
    <property type="component" value="Unassembled WGS sequence"/>
</dbReference>
<protein>
    <recommendedName>
        <fullName evidence="2">RXLR phytopathogen effector protein WY-domain domain-containing protein</fullName>
    </recommendedName>
</protein>